<name>A0A1B8Q7S7_MORLA</name>
<dbReference type="Proteomes" id="UP000092607">
    <property type="component" value="Unassembled WGS sequence"/>
</dbReference>
<gene>
    <name evidence="1" type="ORF">A9309_01590</name>
</gene>
<dbReference type="EMBL" id="LZMS01000024">
    <property type="protein sequence ID" value="OBX65869.1"/>
    <property type="molecule type" value="Genomic_DNA"/>
</dbReference>
<reference evidence="1 2" key="1">
    <citation type="submission" date="2016-06" db="EMBL/GenBank/DDBJ databases">
        <title>Draft genome of Moraxella lacunata CCUG 57757A.</title>
        <authorList>
            <person name="Salva-Serra F."/>
            <person name="Engstrom-Jakobsson H."/>
            <person name="Thorell K."/>
            <person name="Gonzales-Siles L."/>
            <person name="Karlsson R."/>
            <person name="Boulund F."/>
            <person name="Engstrand L."/>
            <person name="Kristiansson E."/>
            <person name="Moore E."/>
        </authorList>
    </citation>
    <scope>NUCLEOTIDE SEQUENCE [LARGE SCALE GENOMIC DNA]</scope>
    <source>
        <strain evidence="1 2">CCUG 57757A</strain>
    </source>
</reference>
<accession>A0A1B8Q7S7</accession>
<dbReference type="RefSeq" id="WP_065256752.1">
    <property type="nucleotide sequence ID" value="NZ_JARDJM010000002.1"/>
</dbReference>
<evidence type="ECO:0008006" key="3">
    <source>
        <dbReference type="Google" id="ProtNLM"/>
    </source>
</evidence>
<evidence type="ECO:0000313" key="1">
    <source>
        <dbReference type="EMBL" id="OBX65869.1"/>
    </source>
</evidence>
<sequence length="162" mass="18498">MTNSIQLTPFSDETGEVVATAKIWGQEIEVFLDKDEFCDTLPNQQQVDKIIKHLIWLNDNKKPVIDFALECENFVENFNDWIEDEVKKYGKAKLYDGTVLTQSVSYEKVCQSILLSSVYAVFFDDEITLSVDLVTEPDYFGGHTFNVEINDDFLMEFGGVNG</sequence>
<dbReference type="OrthoDB" id="8612796at2"/>
<comment type="caution">
    <text evidence="1">The sequence shown here is derived from an EMBL/GenBank/DDBJ whole genome shotgun (WGS) entry which is preliminary data.</text>
</comment>
<dbReference type="AlphaFoldDB" id="A0A1B8Q7S7"/>
<proteinExistence type="predicted"/>
<protein>
    <recommendedName>
        <fullName evidence="3">DUF2262 domain-containing protein</fullName>
    </recommendedName>
</protein>
<evidence type="ECO:0000313" key="2">
    <source>
        <dbReference type="Proteomes" id="UP000092607"/>
    </source>
</evidence>
<organism evidence="1 2">
    <name type="scientific">Moraxella lacunata</name>
    <dbReference type="NCBI Taxonomy" id="477"/>
    <lineage>
        <taxon>Bacteria</taxon>
        <taxon>Pseudomonadati</taxon>
        <taxon>Pseudomonadota</taxon>
        <taxon>Gammaproteobacteria</taxon>
        <taxon>Moraxellales</taxon>
        <taxon>Moraxellaceae</taxon>
        <taxon>Moraxella</taxon>
    </lineage>
</organism>